<evidence type="ECO:0000313" key="2">
    <source>
        <dbReference type="EMBL" id="CAG7825936.1"/>
    </source>
</evidence>
<keyword evidence="3" id="KW-1185">Reference proteome</keyword>
<evidence type="ECO:0000256" key="1">
    <source>
        <dbReference type="SAM" id="MobiDB-lite"/>
    </source>
</evidence>
<dbReference type="EMBL" id="CAJVCH010537972">
    <property type="protein sequence ID" value="CAG7825936.1"/>
    <property type="molecule type" value="Genomic_DNA"/>
</dbReference>
<organism evidence="2 3">
    <name type="scientific">Allacma fusca</name>
    <dbReference type="NCBI Taxonomy" id="39272"/>
    <lineage>
        <taxon>Eukaryota</taxon>
        <taxon>Metazoa</taxon>
        <taxon>Ecdysozoa</taxon>
        <taxon>Arthropoda</taxon>
        <taxon>Hexapoda</taxon>
        <taxon>Collembola</taxon>
        <taxon>Symphypleona</taxon>
        <taxon>Sminthuridae</taxon>
        <taxon>Allacma</taxon>
    </lineage>
</organism>
<feature type="region of interest" description="Disordered" evidence="1">
    <location>
        <begin position="141"/>
        <end position="166"/>
    </location>
</feature>
<name>A0A8J2L483_9HEXA</name>
<dbReference type="AlphaFoldDB" id="A0A8J2L483"/>
<comment type="caution">
    <text evidence="2">The sequence shown here is derived from an EMBL/GenBank/DDBJ whole genome shotgun (WGS) entry which is preliminary data.</text>
</comment>
<proteinExistence type="predicted"/>
<dbReference type="Proteomes" id="UP000708208">
    <property type="component" value="Unassembled WGS sequence"/>
</dbReference>
<reference evidence="2" key="1">
    <citation type="submission" date="2021-06" db="EMBL/GenBank/DDBJ databases">
        <authorList>
            <person name="Hodson N. C."/>
            <person name="Mongue J. A."/>
            <person name="Jaron S. K."/>
        </authorList>
    </citation>
    <scope>NUCLEOTIDE SEQUENCE</scope>
</reference>
<evidence type="ECO:0000313" key="3">
    <source>
        <dbReference type="Proteomes" id="UP000708208"/>
    </source>
</evidence>
<accession>A0A8J2L483</accession>
<sequence>MAAKHTRSASKEAADTDMFSKIMASLDNLNKDSSENKILLNKLVADSDTLKADIAALRTIVDSQLKDTIYGVWPDLAPEQRKVKKHHTDHVEMIKSKLGRTYKLKSWRYLIINGPTEKDITYYESDGTTLVPTRSEWVIPQKKKMNKSPTAKALDLPSPSTPQVGP</sequence>
<protein>
    <submittedName>
        <fullName evidence="2">Uncharacterized protein</fullName>
    </submittedName>
</protein>
<gene>
    <name evidence="2" type="ORF">AFUS01_LOCUS36015</name>
</gene>